<dbReference type="RefSeq" id="XP_032806499.1">
    <property type="nucleotide sequence ID" value="XM_032950608.1"/>
</dbReference>
<dbReference type="GO" id="GO:0005737">
    <property type="term" value="C:cytoplasm"/>
    <property type="evidence" value="ECO:0007669"/>
    <property type="project" value="UniProtKB-SubCell"/>
</dbReference>
<evidence type="ECO:0000259" key="11">
    <source>
        <dbReference type="PROSITE" id="PS50023"/>
    </source>
</evidence>
<dbReference type="Pfam" id="PF02209">
    <property type="entry name" value="VHP"/>
    <property type="match status" value="1"/>
</dbReference>
<dbReference type="Pfam" id="PF16182">
    <property type="entry name" value="AbLIM_anchor"/>
    <property type="match status" value="1"/>
</dbReference>
<dbReference type="CDD" id="cd09329">
    <property type="entry name" value="LIM3_abLIM"/>
    <property type="match status" value="1"/>
</dbReference>
<dbReference type="GO" id="GO:0051015">
    <property type="term" value="F:actin filament binding"/>
    <property type="evidence" value="ECO:0007669"/>
    <property type="project" value="TreeGrafter"/>
</dbReference>
<dbReference type="FunFam" id="2.10.110.10:FF:000024">
    <property type="entry name" value="actin-binding LIM protein 1 isoform X1"/>
    <property type="match status" value="1"/>
</dbReference>
<feature type="domain" description="HP" evidence="12">
    <location>
        <begin position="791"/>
        <end position="859"/>
    </location>
</feature>
<dbReference type="InterPro" id="IPR032402">
    <property type="entry name" value="AbLIM_anchor"/>
</dbReference>
<dbReference type="GO" id="GO:0046872">
    <property type="term" value="F:metal ion binding"/>
    <property type="evidence" value="ECO:0007669"/>
    <property type="project" value="UniProtKB-KW"/>
</dbReference>
<keyword evidence="2" id="KW-0963">Cytoplasm</keyword>
<evidence type="ECO:0000256" key="2">
    <source>
        <dbReference type="ARBA" id="ARBA00022490"/>
    </source>
</evidence>
<feature type="transmembrane region" description="Helical" evidence="10">
    <location>
        <begin position="9"/>
        <end position="27"/>
    </location>
</feature>
<keyword evidence="6 8" id="KW-0862">Zinc</keyword>
<sequence>MFDPLDNPVLIITTVIAGAALLIYFFICGGHSRKAEERRSASSDECLPVSPGEQRSDQEHSQRPVLGGDEQGHVDNSISDSPTLSEPQVAPKQDAAQPPTSGKDKPPILCHKCSEPCKGEALRVQDRHFHIKCFICKVCGCDLAQNGFFMKSGEYLCTHDYQQQHGTRCTGCGDFVEGEVVTALGKTYHPQCFVCAVCRCPFPAGDRVTFNGKDCLCQRCIQPVATNAKDIGASTSKIQNIPNCTGCGSDIMNGQALLALDKQWHLGCFKCKTCGKVLTGEYISKDGVPYCEQDYQSQFGIKCEECGKFITGKVLEAGEKHYHPSCARCVRCKQMFSEGEEMFMQGSSIWHPECKRAERAEEKQKKLSPQPRWRISPKPTRSSSESISSRPGSSLGSPGHTIYAKVDNEILDYRNLAAIPKVKAIYEIERPDMITYEPYFSYGLDERQERYSLSERQSVGELSPRTISPTPSYESYQDGRERGERRLSQSSGNAAHFARHNYVPPTARSPQHFHRPESLSSGVPRSQSRTVSSNTDSSTTTITSRPVSPNKHNYVPNIKGPDSVSGRNSPFPFWSDSRPQTPTLSQAPKHFHVPDASLNIYKKPPIYKQHDPAAMAAKRKTSEEIIQSAKFPAAQAPDPEVPAKIESEHWPCPPSTASLGSEWRKKSPSLPSMDDEEKQKRKQLQGQELGKVQSGLGKLILKEEKEREGADIQDGLLVSRSPTAGSRLSPLGKRHDTSLNASPTRTVQPSGEADPSKTASLPGYGTNGIQRHQSMDFTQYGSNNFSDSWGTREYKVYPYEALLVTNRVRSKLPRDVDRARLERHLSPEEFDNIFGMTIQEFDRLALWKKNDLKKKARLF</sequence>
<organism evidence="13 14">
    <name type="scientific">Petromyzon marinus</name>
    <name type="common">Sea lamprey</name>
    <dbReference type="NCBI Taxonomy" id="7757"/>
    <lineage>
        <taxon>Eukaryota</taxon>
        <taxon>Metazoa</taxon>
        <taxon>Chordata</taxon>
        <taxon>Craniata</taxon>
        <taxon>Vertebrata</taxon>
        <taxon>Cyclostomata</taxon>
        <taxon>Hyperoartia</taxon>
        <taxon>Petromyzontiformes</taxon>
        <taxon>Petromyzontidae</taxon>
        <taxon>Petromyzon</taxon>
    </lineage>
</organism>
<feature type="region of interest" description="Disordered" evidence="9">
    <location>
        <begin position="360"/>
        <end position="400"/>
    </location>
</feature>
<dbReference type="FunFam" id="2.10.110.10:FF:000004">
    <property type="entry name" value="actin-binding LIM protein 1 isoform X1"/>
    <property type="match status" value="1"/>
</dbReference>
<dbReference type="FunFam" id="2.10.110.10:FF:000003">
    <property type="entry name" value="actin-binding LIM protein 1 isoform X1"/>
    <property type="match status" value="1"/>
</dbReference>
<dbReference type="Pfam" id="PF00412">
    <property type="entry name" value="LIM"/>
    <property type="match status" value="4"/>
</dbReference>
<dbReference type="CDD" id="cd09328">
    <property type="entry name" value="LIM2_abLIM"/>
    <property type="match status" value="1"/>
</dbReference>
<evidence type="ECO:0000256" key="4">
    <source>
        <dbReference type="ARBA" id="ARBA00022723"/>
    </source>
</evidence>
<keyword evidence="10" id="KW-1133">Transmembrane helix</keyword>
<feature type="region of interest" description="Disordered" evidence="9">
    <location>
        <begin position="706"/>
        <end position="770"/>
    </location>
</feature>
<dbReference type="SMART" id="SM00132">
    <property type="entry name" value="LIM"/>
    <property type="match status" value="4"/>
</dbReference>
<feature type="compositionally biased region" description="Polar residues" evidence="9">
    <location>
        <begin position="465"/>
        <end position="475"/>
    </location>
</feature>
<evidence type="ECO:0000256" key="3">
    <source>
        <dbReference type="ARBA" id="ARBA00022553"/>
    </source>
</evidence>
<keyword evidence="10" id="KW-0472">Membrane</keyword>
<evidence type="ECO:0000256" key="9">
    <source>
        <dbReference type="SAM" id="MobiDB-lite"/>
    </source>
</evidence>
<dbReference type="InterPro" id="IPR001781">
    <property type="entry name" value="Znf_LIM"/>
</dbReference>
<gene>
    <name evidence="14" type="primary">LOC116940596</name>
</gene>
<dbReference type="SUPFAM" id="SSF57716">
    <property type="entry name" value="Glucocorticoid receptor-like (DNA-binding domain)"/>
    <property type="match status" value="6"/>
</dbReference>
<dbReference type="PANTHER" id="PTHR24213">
    <property type="entry name" value="ACTIN-BINDING LIM PROTEIN"/>
    <property type="match status" value="1"/>
</dbReference>
<feature type="region of interest" description="Disordered" evidence="9">
    <location>
        <begin position="632"/>
        <end position="690"/>
    </location>
</feature>
<dbReference type="AlphaFoldDB" id="A0AAJ7SVY6"/>
<evidence type="ECO:0000313" key="13">
    <source>
        <dbReference type="Proteomes" id="UP001318040"/>
    </source>
</evidence>
<evidence type="ECO:0000256" key="6">
    <source>
        <dbReference type="ARBA" id="ARBA00022833"/>
    </source>
</evidence>
<evidence type="ECO:0000259" key="12">
    <source>
        <dbReference type="PROSITE" id="PS51089"/>
    </source>
</evidence>
<dbReference type="SUPFAM" id="SSF47050">
    <property type="entry name" value="VHP, Villin headpiece domain"/>
    <property type="match status" value="1"/>
</dbReference>
<evidence type="ECO:0000313" key="14">
    <source>
        <dbReference type="RefSeq" id="XP_032806499.1"/>
    </source>
</evidence>
<dbReference type="GO" id="GO:0030032">
    <property type="term" value="P:lamellipodium assembly"/>
    <property type="evidence" value="ECO:0007669"/>
    <property type="project" value="TreeGrafter"/>
</dbReference>
<feature type="compositionally biased region" description="Polar residues" evidence="9">
    <location>
        <begin position="738"/>
        <end position="749"/>
    </location>
</feature>
<dbReference type="PANTHER" id="PTHR24213:SF18">
    <property type="entry name" value="ACTIN-BINDING LIM PROTEIN 1"/>
    <property type="match status" value="1"/>
</dbReference>
<proteinExistence type="predicted"/>
<keyword evidence="7 8" id="KW-0440">LIM domain</keyword>
<feature type="domain" description="LIM zinc-binding" evidence="11">
    <location>
        <begin position="108"/>
        <end position="167"/>
    </location>
</feature>
<dbReference type="GO" id="GO:0001725">
    <property type="term" value="C:stress fiber"/>
    <property type="evidence" value="ECO:0007669"/>
    <property type="project" value="TreeGrafter"/>
</dbReference>
<dbReference type="PROSITE" id="PS51089">
    <property type="entry name" value="HP"/>
    <property type="match status" value="1"/>
</dbReference>
<protein>
    <submittedName>
        <fullName evidence="14">Actin-binding LIM protein 1-like isoform X1</fullName>
    </submittedName>
</protein>
<dbReference type="CDD" id="cd09327">
    <property type="entry name" value="LIM1_abLIM"/>
    <property type="match status" value="1"/>
</dbReference>
<dbReference type="PROSITE" id="PS00478">
    <property type="entry name" value="LIM_DOMAIN_1"/>
    <property type="match status" value="2"/>
</dbReference>
<keyword evidence="3" id="KW-0597">Phosphoprotein</keyword>
<keyword evidence="10" id="KW-0812">Transmembrane</keyword>
<dbReference type="FunFam" id="2.10.110.10:FF:000007">
    <property type="entry name" value="actin-binding LIM protein 1 isoform X1"/>
    <property type="match status" value="1"/>
</dbReference>
<reference evidence="14" key="1">
    <citation type="submission" date="2025-08" db="UniProtKB">
        <authorList>
            <consortium name="RefSeq"/>
        </authorList>
    </citation>
    <scope>IDENTIFICATION</scope>
    <source>
        <tissue evidence="14">Sperm</tissue>
    </source>
</reference>
<keyword evidence="5" id="KW-0677">Repeat</keyword>
<dbReference type="Proteomes" id="UP001318040">
    <property type="component" value="Chromosome 9"/>
</dbReference>
<dbReference type="GO" id="GO:0007010">
    <property type="term" value="P:cytoskeleton organization"/>
    <property type="evidence" value="ECO:0007669"/>
    <property type="project" value="InterPro"/>
</dbReference>
<comment type="subcellular location">
    <subcellularLocation>
        <location evidence="1">Cytoplasm</location>
    </subcellularLocation>
</comment>
<keyword evidence="13" id="KW-1185">Reference proteome</keyword>
<accession>A0AAJ7SVY6</accession>
<feature type="region of interest" description="Disordered" evidence="9">
    <location>
        <begin position="39"/>
        <end position="105"/>
    </location>
</feature>
<evidence type="ECO:0000256" key="7">
    <source>
        <dbReference type="ARBA" id="ARBA00023038"/>
    </source>
</evidence>
<keyword evidence="4 8" id="KW-0479">Metal-binding</keyword>
<dbReference type="KEGG" id="pmrn:116940596"/>
<feature type="compositionally biased region" description="Polar residues" evidence="9">
    <location>
        <begin position="74"/>
        <end position="86"/>
    </location>
</feature>
<feature type="compositionally biased region" description="Low complexity" evidence="9">
    <location>
        <begin position="526"/>
        <end position="544"/>
    </location>
</feature>
<feature type="domain" description="LIM zinc-binding" evidence="11">
    <location>
        <begin position="168"/>
        <end position="227"/>
    </location>
</feature>
<evidence type="ECO:0000256" key="10">
    <source>
        <dbReference type="SAM" id="Phobius"/>
    </source>
</evidence>
<name>A0AAJ7SVY6_PETMA</name>
<dbReference type="FunFam" id="1.10.950.10:FF:000001">
    <property type="entry name" value="actin-binding LIM protein 1 isoform X2"/>
    <property type="match status" value="1"/>
</dbReference>
<dbReference type="InterPro" id="IPR051618">
    <property type="entry name" value="Actin-binding_LIM"/>
</dbReference>
<dbReference type="GO" id="GO:0060271">
    <property type="term" value="P:cilium assembly"/>
    <property type="evidence" value="ECO:0007669"/>
    <property type="project" value="TreeGrafter"/>
</dbReference>
<dbReference type="Gene3D" id="2.10.110.10">
    <property type="entry name" value="Cysteine Rich Protein"/>
    <property type="match status" value="4"/>
</dbReference>
<feature type="domain" description="LIM zinc-binding" evidence="11">
    <location>
        <begin position="242"/>
        <end position="301"/>
    </location>
</feature>
<evidence type="ECO:0000256" key="8">
    <source>
        <dbReference type="PROSITE-ProRule" id="PRU00125"/>
    </source>
</evidence>
<feature type="region of interest" description="Disordered" evidence="9">
    <location>
        <begin position="452"/>
        <end position="569"/>
    </location>
</feature>
<dbReference type="InterPro" id="IPR003128">
    <property type="entry name" value="Villin_headpiece"/>
</dbReference>
<dbReference type="SMART" id="SM00153">
    <property type="entry name" value="VHP"/>
    <property type="match status" value="1"/>
</dbReference>
<dbReference type="CDD" id="cd09330">
    <property type="entry name" value="LIM4_abLIM"/>
    <property type="match status" value="1"/>
</dbReference>
<feature type="compositionally biased region" description="Low complexity" evidence="9">
    <location>
        <begin position="376"/>
        <end position="399"/>
    </location>
</feature>
<feature type="compositionally biased region" description="Basic and acidic residues" evidence="9">
    <location>
        <begin position="477"/>
        <end position="487"/>
    </location>
</feature>
<dbReference type="PROSITE" id="PS50023">
    <property type="entry name" value="LIM_DOMAIN_2"/>
    <property type="match status" value="3"/>
</dbReference>
<dbReference type="Gene3D" id="1.10.950.10">
    <property type="entry name" value="Villin headpiece domain"/>
    <property type="match status" value="1"/>
</dbReference>
<dbReference type="InterPro" id="IPR036886">
    <property type="entry name" value="Villin_headpiece_dom_sf"/>
</dbReference>
<evidence type="ECO:0000256" key="1">
    <source>
        <dbReference type="ARBA" id="ARBA00004496"/>
    </source>
</evidence>
<evidence type="ECO:0000256" key="5">
    <source>
        <dbReference type="ARBA" id="ARBA00022737"/>
    </source>
</evidence>